<dbReference type="PROSITE" id="PS50887">
    <property type="entry name" value="GGDEF"/>
    <property type="match status" value="1"/>
</dbReference>
<evidence type="ECO:0000256" key="2">
    <source>
        <dbReference type="ARBA" id="ARBA00034247"/>
    </source>
</evidence>
<gene>
    <name evidence="5" type="ORF">RM573_09090</name>
</gene>
<keyword evidence="5" id="KW-0808">Transferase</keyword>
<keyword evidence="3" id="KW-1133">Transmembrane helix</keyword>
<dbReference type="PANTHER" id="PTHR45138:SF9">
    <property type="entry name" value="DIGUANYLATE CYCLASE DGCM-RELATED"/>
    <property type="match status" value="1"/>
</dbReference>
<accession>A0ABU3A0P2</accession>
<name>A0ABU3A0P2_9GAMM</name>
<evidence type="ECO:0000256" key="1">
    <source>
        <dbReference type="ARBA" id="ARBA00012528"/>
    </source>
</evidence>
<comment type="catalytic activity">
    <reaction evidence="2">
        <text>2 GTP = 3',3'-c-di-GMP + 2 diphosphate</text>
        <dbReference type="Rhea" id="RHEA:24898"/>
        <dbReference type="ChEBI" id="CHEBI:33019"/>
        <dbReference type="ChEBI" id="CHEBI:37565"/>
        <dbReference type="ChEBI" id="CHEBI:58805"/>
        <dbReference type="EC" id="2.7.7.65"/>
    </reaction>
</comment>
<sequence>MGSQFEIALSVIIVSIVMFIASLLFKDKEGDKPARIAFRSFYFFTVIFFVVMSANIQSSTLLLDFFSDVFFALSGLCLTIGILWRCQSKIPISLVCSFAVIYVITDKFVIESSVQVAYLYNVILSLVCVYALLNRTQGSNVGDKGMALVIALNTLLLIANLASFTGIINHEFSTQFMVTLFIFAPAYLAGLTIFLFSSYMLDAHKALEIEATTDPLTELYNRRFFLSESKRMLKAAERHREPLCVMMCDIDYFKQVNDNYGHKVGDKVLKAFAHVLSDYLRGGDILARYGGEEFVAILTQTDKVKALTVVERMREQVEKLSFETNKGTINLTASFGICEVQDYHDIEMSINHADNAMYDAKSAGRNVVKHYESVLA</sequence>
<dbReference type="Proteomes" id="UP001266357">
    <property type="component" value="Unassembled WGS sequence"/>
</dbReference>
<protein>
    <recommendedName>
        <fullName evidence="1">diguanylate cyclase</fullName>
        <ecNumber evidence="1">2.7.7.65</ecNumber>
    </recommendedName>
</protein>
<evidence type="ECO:0000256" key="3">
    <source>
        <dbReference type="SAM" id="Phobius"/>
    </source>
</evidence>
<dbReference type="InterPro" id="IPR000160">
    <property type="entry name" value="GGDEF_dom"/>
</dbReference>
<dbReference type="RefSeq" id="WP_311580553.1">
    <property type="nucleotide sequence ID" value="NZ_JAVRIF010000004.1"/>
</dbReference>
<dbReference type="Pfam" id="PF00990">
    <property type="entry name" value="GGDEF"/>
    <property type="match status" value="1"/>
</dbReference>
<comment type="caution">
    <text evidence="5">The sequence shown here is derived from an EMBL/GenBank/DDBJ whole genome shotgun (WGS) entry which is preliminary data.</text>
</comment>
<keyword evidence="5" id="KW-0548">Nucleotidyltransferase</keyword>
<keyword evidence="6" id="KW-1185">Reference proteome</keyword>
<evidence type="ECO:0000313" key="5">
    <source>
        <dbReference type="EMBL" id="MDT0603747.1"/>
    </source>
</evidence>
<dbReference type="GO" id="GO:0052621">
    <property type="term" value="F:diguanylate cyclase activity"/>
    <property type="evidence" value="ECO:0007669"/>
    <property type="project" value="UniProtKB-EC"/>
</dbReference>
<proteinExistence type="predicted"/>
<feature type="transmembrane region" description="Helical" evidence="3">
    <location>
        <begin position="174"/>
        <end position="196"/>
    </location>
</feature>
<keyword evidence="3" id="KW-0472">Membrane</keyword>
<dbReference type="CDD" id="cd01949">
    <property type="entry name" value="GGDEF"/>
    <property type="match status" value="1"/>
</dbReference>
<keyword evidence="3" id="KW-0812">Transmembrane</keyword>
<dbReference type="SUPFAM" id="SSF55073">
    <property type="entry name" value="Nucleotide cyclase"/>
    <property type="match status" value="1"/>
</dbReference>
<evidence type="ECO:0000259" key="4">
    <source>
        <dbReference type="PROSITE" id="PS50887"/>
    </source>
</evidence>
<dbReference type="EC" id="2.7.7.65" evidence="1"/>
<dbReference type="EMBL" id="JAVRIF010000004">
    <property type="protein sequence ID" value="MDT0603747.1"/>
    <property type="molecule type" value="Genomic_DNA"/>
</dbReference>
<feature type="transmembrane region" description="Helical" evidence="3">
    <location>
        <begin position="62"/>
        <end position="84"/>
    </location>
</feature>
<dbReference type="InterPro" id="IPR029787">
    <property type="entry name" value="Nucleotide_cyclase"/>
</dbReference>
<feature type="transmembrane region" description="Helical" evidence="3">
    <location>
        <begin position="91"/>
        <end position="110"/>
    </location>
</feature>
<feature type="transmembrane region" description="Helical" evidence="3">
    <location>
        <begin position="116"/>
        <end position="133"/>
    </location>
</feature>
<evidence type="ECO:0000313" key="6">
    <source>
        <dbReference type="Proteomes" id="UP001266357"/>
    </source>
</evidence>
<organism evidence="5 6">
    <name type="scientific">Thalassotalea castellviae</name>
    <dbReference type="NCBI Taxonomy" id="3075612"/>
    <lineage>
        <taxon>Bacteria</taxon>
        <taxon>Pseudomonadati</taxon>
        <taxon>Pseudomonadota</taxon>
        <taxon>Gammaproteobacteria</taxon>
        <taxon>Alteromonadales</taxon>
        <taxon>Colwelliaceae</taxon>
        <taxon>Thalassotalea</taxon>
    </lineage>
</organism>
<dbReference type="InterPro" id="IPR050469">
    <property type="entry name" value="Diguanylate_Cyclase"/>
</dbReference>
<dbReference type="PANTHER" id="PTHR45138">
    <property type="entry name" value="REGULATORY COMPONENTS OF SENSORY TRANSDUCTION SYSTEM"/>
    <property type="match status" value="1"/>
</dbReference>
<feature type="transmembrane region" description="Helical" evidence="3">
    <location>
        <begin position="6"/>
        <end position="25"/>
    </location>
</feature>
<feature type="transmembrane region" description="Helical" evidence="3">
    <location>
        <begin position="37"/>
        <end position="56"/>
    </location>
</feature>
<dbReference type="SMART" id="SM00267">
    <property type="entry name" value="GGDEF"/>
    <property type="match status" value="1"/>
</dbReference>
<dbReference type="InterPro" id="IPR043128">
    <property type="entry name" value="Rev_trsase/Diguanyl_cyclase"/>
</dbReference>
<feature type="domain" description="GGDEF" evidence="4">
    <location>
        <begin position="241"/>
        <end position="373"/>
    </location>
</feature>
<dbReference type="NCBIfam" id="TIGR00254">
    <property type="entry name" value="GGDEF"/>
    <property type="match status" value="1"/>
</dbReference>
<feature type="transmembrane region" description="Helical" evidence="3">
    <location>
        <begin position="145"/>
        <end position="168"/>
    </location>
</feature>
<reference evidence="5 6" key="1">
    <citation type="submission" date="2023-09" db="EMBL/GenBank/DDBJ databases">
        <authorList>
            <person name="Rey-Velasco X."/>
        </authorList>
    </citation>
    <scope>NUCLEOTIDE SEQUENCE [LARGE SCALE GENOMIC DNA]</scope>
    <source>
        <strain evidence="5 6">W431</strain>
    </source>
</reference>
<dbReference type="Gene3D" id="3.30.70.270">
    <property type="match status" value="1"/>
</dbReference>